<dbReference type="InterPro" id="IPR025307">
    <property type="entry name" value="FIIND_dom"/>
</dbReference>
<dbReference type="CDD" id="cd08330">
    <property type="entry name" value="CARD_ASC_NALP1"/>
    <property type="match status" value="1"/>
</dbReference>
<dbReference type="Pfam" id="PF23679">
    <property type="entry name" value="UPA-FIIND"/>
    <property type="match status" value="1"/>
</dbReference>
<dbReference type="Bgee" id="ENSAMXG00000043685">
    <property type="expression patterns" value="Expressed in zone of skin and 11 other cell types or tissues"/>
</dbReference>
<dbReference type="InParanoid" id="A0A3B1IDP0"/>
<reference evidence="8" key="1">
    <citation type="submission" date="2013-03" db="EMBL/GenBank/DDBJ databases">
        <authorList>
            <person name="Jeffery W."/>
            <person name="Warren W."/>
            <person name="Wilson R.K."/>
        </authorList>
    </citation>
    <scope>NUCLEOTIDE SEQUENCE</scope>
    <source>
        <strain evidence="8">female</strain>
    </source>
</reference>
<keyword evidence="5" id="KW-0395">Inflammatory response</keyword>
<dbReference type="PANTHER" id="PTHR46985:SF2">
    <property type="entry name" value="APOPTOSIS-ASSOCIATED SPECK-LIKE PROTEIN CONTAINING A CARD"/>
    <property type="match status" value="1"/>
</dbReference>
<evidence type="ECO:0000256" key="2">
    <source>
        <dbReference type="ARBA" id="ARBA00022490"/>
    </source>
</evidence>
<dbReference type="GO" id="GO:0006954">
    <property type="term" value="P:inflammatory response"/>
    <property type="evidence" value="ECO:0007669"/>
    <property type="project" value="UniProtKB-KW"/>
</dbReference>
<evidence type="ECO:0000313" key="7">
    <source>
        <dbReference type="Ensembl" id="ENSAMXP00000027379.1"/>
    </source>
</evidence>
<reference evidence="7" key="4">
    <citation type="submission" date="2025-09" db="UniProtKB">
        <authorList>
            <consortium name="Ensembl"/>
        </authorList>
    </citation>
    <scope>IDENTIFICATION</scope>
</reference>
<evidence type="ECO:0000313" key="8">
    <source>
        <dbReference type="Proteomes" id="UP000018467"/>
    </source>
</evidence>
<dbReference type="SUPFAM" id="SSF47986">
    <property type="entry name" value="DEATH domain"/>
    <property type="match status" value="1"/>
</dbReference>
<evidence type="ECO:0000256" key="4">
    <source>
        <dbReference type="ARBA" id="ARBA00022859"/>
    </source>
</evidence>
<evidence type="ECO:0000256" key="5">
    <source>
        <dbReference type="ARBA" id="ARBA00023198"/>
    </source>
</evidence>
<dbReference type="InterPro" id="IPR033516">
    <property type="entry name" value="CARD8/ASC/NALP1_CARD"/>
</dbReference>
<dbReference type="InterPro" id="IPR001315">
    <property type="entry name" value="CARD"/>
</dbReference>
<reference evidence="8" key="2">
    <citation type="journal article" date="2014" name="Nat. Commun.">
        <title>The cavefish genome reveals candidate genes for eye loss.</title>
        <authorList>
            <person name="McGaugh S.E."/>
            <person name="Gross J.B."/>
            <person name="Aken B."/>
            <person name="Blin M."/>
            <person name="Borowsky R."/>
            <person name="Chalopin D."/>
            <person name="Hinaux H."/>
            <person name="Jeffery W.R."/>
            <person name="Keene A."/>
            <person name="Ma L."/>
            <person name="Minx P."/>
            <person name="Murphy D."/>
            <person name="O'Quin K.E."/>
            <person name="Retaux S."/>
            <person name="Rohner N."/>
            <person name="Searle S.M."/>
            <person name="Stahl B.A."/>
            <person name="Tabin C."/>
            <person name="Volff J.N."/>
            <person name="Yoshizawa M."/>
            <person name="Warren W.C."/>
        </authorList>
    </citation>
    <scope>NUCLEOTIDE SEQUENCE [LARGE SCALE GENOMIC DNA]</scope>
    <source>
        <strain evidence="8">female</strain>
    </source>
</reference>
<dbReference type="Proteomes" id="UP000018467">
    <property type="component" value="Unassembled WGS sequence"/>
</dbReference>
<dbReference type="Ensembl" id="ENSAMXT00000031456.1">
    <property type="protein sequence ID" value="ENSAMXP00000027379.1"/>
    <property type="gene ID" value="ENSAMXG00000043685.1"/>
</dbReference>
<dbReference type="PANTHER" id="PTHR46985">
    <property type="entry name" value="NACHT, LRR AND PYD DOMAINS-CONTAINING PROTEIN 1"/>
    <property type="match status" value="1"/>
</dbReference>
<dbReference type="GO" id="GO:0005829">
    <property type="term" value="C:cytosol"/>
    <property type="evidence" value="ECO:0007669"/>
    <property type="project" value="UniProtKB-SubCell"/>
</dbReference>
<accession>A0A3B1IDP0</accession>
<dbReference type="InterPro" id="IPR051249">
    <property type="entry name" value="NLRP_Inflammasome"/>
</dbReference>
<dbReference type="PROSITE" id="PS51830">
    <property type="entry name" value="FIIND"/>
    <property type="match status" value="1"/>
</dbReference>
<evidence type="ECO:0000256" key="3">
    <source>
        <dbReference type="ARBA" id="ARBA00022588"/>
    </source>
</evidence>
<reference evidence="7" key="3">
    <citation type="submission" date="2025-08" db="UniProtKB">
        <authorList>
            <consortium name="Ensembl"/>
        </authorList>
    </citation>
    <scope>IDENTIFICATION</scope>
</reference>
<dbReference type="GO" id="GO:0045087">
    <property type="term" value="P:innate immune response"/>
    <property type="evidence" value="ECO:0007669"/>
    <property type="project" value="UniProtKB-KW"/>
</dbReference>
<dbReference type="AlphaFoldDB" id="A0A3B1IDP0"/>
<dbReference type="GeneTree" id="ENSGT00830000128447"/>
<dbReference type="GO" id="GO:0042981">
    <property type="term" value="P:regulation of apoptotic process"/>
    <property type="evidence" value="ECO:0007669"/>
    <property type="project" value="InterPro"/>
</dbReference>
<protein>
    <submittedName>
        <fullName evidence="7">NACHT, LRR and PYD domains-containing protein 1b allele 2-like</fullName>
    </submittedName>
</protein>
<evidence type="ECO:0000259" key="6">
    <source>
        <dbReference type="PROSITE" id="PS51830"/>
    </source>
</evidence>
<organism evidence="7 8">
    <name type="scientific">Astyanax mexicanus</name>
    <name type="common">Blind cave fish</name>
    <name type="synonym">Astyanax fasciatus mexicanus</name>
    <dbReference type="NCBI Taxonomy" id="7994"/>
    <lineage>
        <taxon>Eukaryota</taxon>
        <taxon>Metazoa</taxon>
        <taxon>Chordata</taxon>
        <taxon>Craniata</taxon>
        <taxon>Vertebrata</taxon>
        <taxon>Euteleostomi</taxon>
        <taxon>Actinopterygii</taxon>
        <taxon>Neopterygii</taxon>
        <taxon>Teleostei</taxon>
        <taxon>Ostariophysi</taxon>
        <taxon>Characiformes</taxon>
        <taxon>Characoidei</taxon>
        <taxon>Acestrorhamphidae</taxon>
        <taxon>Acestrorhamphinae</taxon>
        <taxon>Astyanax</taxon>
    </lineage>
</organism>
<dbReference type="InterPro" id="IPR011029">
    <property type="entry name" value="DEATH-like_dom_sf"/>
</dbReference>
<dbReference type="Pfam" id="PF13553">
    <property type="entry name" value="FIIND"/>
    <property type="match status" value="1"/>
</dbReference>
<dbReference type="Pfam" id="PF00619">
    <property type="entry name" value="CARD"/>
    <property type="match status" value="1"/>
</dbReference>
<keyword evidence="2" id="KW-0963">Cytoplasm</keyword>
<sequence>MPPRGLAITDSLKAPVDEIIMIMDDELQTAQKQFAKLTASSGAPSVYSSQRRSGSFCEICSSLQDTTEWKMIDPEDDENLHYRVSSAAGRYECSASGLRWVCDGDVSLKYHFSDWELYRKDLRRMQFEPCGPLMDITVISGVLTEVHLPHVACLGSSSDSLKDEVRVLDVQDGGMFLEKCELTRFHAKLLHPTFSPKGLLIRSGFPVKVHCEVLIYQTLTAHLTLHVYLVTSDQNIIQKVENNEKDAVKIPKPGPERSLPMKSRYKIKTRKEEKHFPSIIKPEGLKLRYSPIKYCEVYIRNAEDEFNMHLISEREESVWDVGIRAEEYRISSSLTSSDRKKAPFMDYAVQFVDEHRTELIQRVRLVTPIADDLKPFIGEEKYCIITACKTPQEQMRALYEFLSGVERLEKRFYKSLLRHEPHLVEDLTAAD</sequence>
<feature type="domain" description="FIIND" evidence="6">
    <location>
        <begin position="62"/>
        <end position="337"/>
    </location>
</feature>
<dbReference type="Gene3D" id="1.10.533.10">
    <property type="entry name" value="Death Domain, Fas"/>
    <property type="match status" value="1"/>
</dbReference>
<dbReference type="STRING" id="7994.ENSAMXP00000027379"/>
<keyword evidence="8" id="KW-1185">Reference proteome</keyword>
<name>A0A3B1IDP0_ASTMX</name>
<proteinExistence type="predicted"/>
<evidence type="ECO:0000256" key="1">
    <source>
        <dbReference type="ARBA" id="ARBA00004514"/>
    </source>
</evidence>
<keyword evidence="4" id="KW-0391">Immunity</keyword>
<keyword evidence="3" id="KW-0399">Innate immunity</keyword>
<comment type="subcellular location">
    <subcellularLocation>
        <location evidence="1">Cytoplasm</location>
        <location evidence="1">Cytosol</location>
    </subcellularLocation>
</comment>